<keyword evidence="2" id="KW-0732">Signal</keyword>
<dbReference type="PANTHER" id="PTHR45642:SF30">
    <property type="entry name" value="SGNH HYDROLASE-TYPE ESTERASE DOMAIN-CONTAINING PROTEIN"/>
    <property type="match status" value="1"/>
</dbReference>
<comment type="similarity">
    <text evidence="1">Belongs to the 'GDSL' lipolytic enzyme family.</text>
</comment>
<evidence type="ECO:0000313" key="5">
    <source>
        <dbReference type="Proteomes" id="UP000811609"/>
    </source>
</evidence>
<proteinExistence type="inferred from homology"/>
<sequence>MKLLSASFLFIIFLEVLIIIGNTCRASTLPKFPAILIFGDSTVDTGNNNYVVTLFRGNHYPYGQDFPNHVPTGRFSNGKLIPDSVASFLGIKENVPPYLDPNLSNDELRTGVCFASAGSGYDDLTSAASGVIPVSKQIDYFKNYIERLRGFAGEAEAMKIISGSLVMISAGTNDFGFNFYDIPSRRHQFSISQYQDFLQQRIQKFVQELYQLGLRTMVIPGLPPIGCLPVQITAKFKNPHDRTCVQEQNSDAQSYNQKLAKLLPKLQESLPGSRIVYADTYKPLIDMINNPQKYGFVETNRGCCGTGFVEAGPLCNHNSIMCANDSQFLFWDCIHPSQAAYQHIQKYLEETVLPGLTSYQSP</sequence>
<dbReference type="EMBL" id="CM031821">
    <property type="protein sequence ID" value="KAG6631127.1"/>
    <property type="molecule type" value="Genomic_DNA"/>
</dbReference>
<dbReference type="CDD" id="cd01837">
    <property type="entry name" value="SGNH_plant_lipase_like"/>
    <property type="match status" value="1"/>
</dbReference>
<dbReference type="PANTHER" id="PTHR45642">
    <property type="entry name" value="GDSL ESTERASE/LIPASE EXL3"/>
    <property type="match status" value="1"/>
</dbReference>
<dbReference type="EMBL" id="CM031837">
    <property type="protein sequence ID" value="KAG6680941.1"/>
    <property type="molecule type" value="Genomic_DNA"/>
</dbReference>
<feature type="chain" id="PRO_5035854803" evidence="2">
    <location>
        <begin position="27"/>
        <end position="362"/>
    </location>
</feature>
<name>A0A8T1NQG8_CARIL</name>
<accession>A0A8T1NQG8</accession>
<evidence type="ECO:0000313" key="4">
    <source>
        <dbReference type="EMBL" id="KAG6680941.1"/>
    </source>
</evidence>
<dbReference type="Pfam" id="PF00657">
    <property type="entry name" value="Lipase_GDSL"/>
    <property type="match status" value="1"/>
</dbReference>
<protein>
    <submittedName>
        <fullName evidence="3">Uncharacterized protein</fullName>
    </submittedName>
</protein>
<reference evidence="4" key="2">
    <citation type="submission" date="2021-01" db="EMBL/GenBank/DDBJ databases">
        <authorList>
            <person name="Lovell J.T."/>
            <person name="Bentley N."/>
            <person name="Bhattarai G."/>
            <person name="Jenkins J.W."/>
            <person name="Sreedasyam A."/>
            <person name="Alarcon Y."/>
            <person name="Bock C."/>
            <person name="Boston L."/>
            <person name="Carlson J."/>
            <person name="Cervantes K."/>
            <person name="Clermont K."/>
            <person name="Krom N."/>
            <person name="Kubenka K."/>
            <person name="Mamidi S."/>
            <person name="Mattison C."/>
            <person name="Monteros M."/>
            <person name="Pisani C."/>
            <person name="Plott C."/>
            <person name="Rajasekar S."/>
            <person name="Rhein H.S."/>
            <person name="Rohla C."/>
            <person name="Song M."/>
            <person name="Hilaire R.S."/>
            <person name="Shu S."/>
            <person name="Wells L."/>
            <person name="Wang X."/>
            <person name="Webber J."/>
            <person name="Heerema R.J."/>
            <person name="Klein P."/>
            <person name="Conner P."/>
            <person name="Grauke L."/>
            <person name="Grimwood J."/>
            <person name="Schmutz J."/>
            <person name="Randall J.J."/>
        </authorList>
    </citation>
    <scope>NUCLEOTIDE SEQUENCE</scope>
    <source>
        <tissue evidence="4">Leaf</tissue>
    </source>
</reference>
<evidence type="ECO:0000313" key="3">
    <source>
        <dbReference type="EMBL" id="KAG6631127.1"/>
    </source>
</evidence>
<feature type="signal peptide" evidence="2">
    <location>
        <begin position="1"/>
        <end position="26"/>
    </location>
</feature>
<keyword evidence="5" id="KW-1185">Reference proteome</keyword>
<dbReference type="InterPro" id="IPR036514">
    <property type="entry name" value="SGNH_hydro_sf"/>
</dbReference>
<dbReference type="GO" id="GO:0016788">
    <property type="term" value="F:hydrolase activity, acting on ester bonds"/>
    <property type="evidence" value="ECO:0007669"/>
    <property type="project" value="InterPro"/>
</dbReference>
<dbReference type="InterPro" id="IPR001087">
    <property type="entry name" value="GDSL"/>
</dbReference>
<dbReference type="OrthoDB" id="1600564at2759"/>
<evidence type="ECO:0000256" key="2">
    <source>
        <dbReference type="SAM" id="SignalP"/>
    </source>
</evidence>
<dbReference type="Proteomes" id="UP000811609">
    <property type="component" value="Chromosome 13"/>
</dbReference>
<dbReference type="InterPro" id="IPR035669">
    <property type="entry name" value="SGNH_plant_lipase-like"/>
</dbReference>
<gene>
    <name evidence="3" type="ORF">CIPAW_13G068800</name>
    <name evidence="4" type="ORF">I3842_13G067700</name>
</gene>
<dbReference type="InterPro" id="IPR050592">
    <property type="entry name" value="GDSL_lipolytic_enzyme"/>
</dbReference>
<dbReference type="Proteomes" id="UP000811246">
    <property type="component" value="Chromosome 13"/>
</dbReference>
<comment type="caution">
    <text evidence="3">The sequence shown here is derived from an EMBL/GenBank/DDBJ whole genome shotgun (WGS) entry which is preliminary data.</text>
</comment>
<dbReference type="AlphaFoldDB" id="A0A8T1NQG8"/>
<dbReference type="SUPFAM" id="SSF52266">
    <property type="entry name" value="SGNH hydrolase"/>
    <property type="match status" value="1"/>
</dbReference>
<reference evidence="3" key="1">
    <citation type="submission" date="2020-12" db="EMBL/GenBank/DDBJ databases">
        <title>WGS assembly of Carya illinoinensis cv. Pawnee.</title>
        <authorList>
            <person name="Platts A."/>
            <person name="Shu S."/>
            <person name="Wright S."/>
            <person name="Barry K."/>
            <person name="Edger P."/>
            <person name="Pires J.C."/>
            <person name="Schmutz J."/>
        </authorList>
    </citation>
    <scope>NUCLEOTIDE SEQUENCE</scope>
    <source>
        <tissue evidence="3">Leaf</tissue>
    </source>
</reference>
<dbReference type="FunFam" id="3.40.50.1110:FF:000003">
    <property type="entry name" value="GDSL esterase/lipase APG"/>
    <property type="match status" value="1"/>
</dbReference>
<dbReference type="Gene3D" id="3.40.50.1110">
    <property type="entry name" value="SGNH hydrolase"/>
    <property type="match status" value="1"/>
</dbReference>
<evidence type="ECO:0000256" key="1">
    <source>
        <dbReference type="ARBA" id="ARBA00008668"/>
    </source>
</evidence>
<organism evidence="3 5">
    <name type="scientific">Carya illinoinensis</name>
    <name type="common">Pecan</name>
    <dbReference type="NCBI Taxonomy" id="32201"/>
    <lineage>
        <taxon>Eukaryota</taxon>
        <taxon>Viridiplantae</taxon>
        <taxon>Streptophyta</taxon>
        <taxon>Embryophyta</taxon>
        <taxon>Tracheophyta</taxon>
        <taxon>Spermatophyta</taxon>
        <taxon>Magnoliopsida</taxon>
        <taxon>eudicotyledons</taxon>
        <taxon>Gunneridae</taxon>
        <taxon>Pentapetalae</taxon>
        <taxon>rosids</taxon>
        <taxon>fabids</taxon>
        <taxon>Fagales</taxon>
        <taxon>Juglandaceae</taxon>
        <taxon>Carya</taxon>
    </lineage>
</organism>